<dbReference type="EMBL" id="JAUTXU010000119">
    <property type="protein sequence ID" value="KAK3706509.1"/>
    <property type="molecule type" value="Genomic_DNA"/>
</dbReference>
<dbReference type="Proteomes" id="UP001281147">
    <property type="component" value="Unassembled WGS sequence"/>
</dbReference>
<sequence length="888" mass="97629">MEEEPPPVPPKDAAYMTPQMELERPPIAPASGSKRKREAHDDALHKLTGEDPDASDLDAHTPKRGRSMLRQSDASASEDATPVQPRNVRRKKGLSNLSNLNLRHAAEQQAFKDLQARESRFQEGSLTDKPSEKPPSAYTRMMRTESGNVSHVDELMEDYHDDIPTPRASTERAVDHARVETPAGMSAEGGRKDEGNGYFRFGRQFAANFHPVTLWNRIWNDTKDELTRKNIEEAERRARQKTEAEARYAQLKQSGQLGLQPVGKLAGAPRGSVDSTETPRDSGVEIEGLHRPSAHPRTGSAASGLLPPHHDTINRSGSKVPETASKQNKGLKNRLHFRKPSLTNIKTDLKRVGSDLNLAKTLRNRDSSASLSPVKPNFSTSTLKRSESRFDLKKQQKLSKRVSDLESKLDQARRELDTALVEASPMPKLSGKFERFTPSSTMKRPRFIPGKLPSLPSERVLMAEQRAELTDASRNEAGEDEPKKGLALTEEHLEEDEVMDDDSMVKGARANVKNNTNTHPTRASSLFNLQDENAASLSTSNNVQTISKLKSVEQQQLTTEATENMDPNSINVLTGTGAAEAPKPADYESLDAKLKALEKNAKLARAPTKSKKRKSIPADDDKVFKPATESNDDAEWEEANQTPRKKRKSAGSKDDSSPPSKRPSTRLQSSPQAKKAKRAAVKSDGRNSSPVGKKKGCKQTVAEEQAGAGAAETQEDELSANEADSQPVRTSVDSQAQPLDVVYEEEEETIKVPLNDEPSKPTAKATPARYGRTALRSRSNSPHKRGNSLQPGPEEQMMVRAGEAARMNPARRSVSPLPPPNGYKETTTIVSETKTVTVVSGADGVPNLPMGANGSFESLMELDEDEHEGAEVMRARGRRSFEWPEDVF</sequence>
<reference evidence="1" key="1">
    <citation type="submission" date="2023-07" db="EMBL/GenBank/DDBJ databases">
        <title>Black Yeasts Isolated from many extreme environments.</title>
        <authorList>
            <person name="Coleine C."/>
            <person name="Stajich J.E."/>
            <person name="Selbmann L."/>
        </authorList>
    </citation>
    <scope>NUCLEOTIDE SEQUENCE</scope>
    <source>
        <strain evidence="1">CCFEE 5714</strain>
    </source>
</reference>
<evidence type="ECO:0000313" key="2">
    <source>
        <dbReference type="Proteomes" id="UP001281147"/>
    </source>
</evidence>
<name>A0ACC3N052_9PEZI</name>
<organism evidence="1 2">
    <name type="scientific">Vermiconidia calcicola</name>
    <dbReference type="NCBI Taxonomy" id="1690605"/>
    <lineage>
        <taxon>Eukaryota</taxon>
        <taxon>Fungi</taxon>
        <taxon>Dikarya</taxon>
        <taxon>Ascomycota</taxon>
        <taxon>Pezizomycotina</taxon>
        <taxon>Dothideomycetes</taxon>
        <taxon>Dothideomycetidae</taxon>
        <taxon>Mycosphaerellales</taxon>
        <taxon>Extremaceae</taxon>
        <taxon>Vermiconidia</taxon>
    </lineage>
</organism>
<accession>A0ACC3N052</accession>
<proteinExistence type="predicted"/>
<keyword evidence="2" id="KW-1185">Reference proteome</keyword>
<gene>
    <name evidence="1" type="ORF">LTR37_012719</name>
</gene>
<comment type="caution">
    <text evidence="1">The sequence shown here is derived from an EMBL/GenBank/DDBJ whole genome shotgun (WGS) entry which is preliminary data.</text>
</comment>
<evidence type="ECO:0000313" key="1">
    <source>
        <dbReference type="EMBL" id="KAK3706509.1"/>
    </source>
</evidence>
<protein>
    <submittedName>
        <fullName evidence="1">Uncharacterized protein</fullName>
    </submittedName>
</protein>